<feature type="signal peptide" evidence="1">
    <location>
        <begin position="1"/>
        <end position="20"/>
    </location>
</feature>
<reference evidence="2 3" key="1">
    <citation type="submission" date="2016-10" db="EMBL/GenBank/DDBJ databases">
        <authorList>
            <person name="de Groot N.N."/>
        </authorList>
    </citation>
    <scope>NUCLEOTIDE SEQUENCE [LARGE SCALE GENOMIC DNA]</scope>
    <source>
        <strain evidence="2 3">DSM 21039</strain>
    </source>
</reference>
<keyword evidence="3" id="KW-1185">Reference proteome</keyword>
<dbReference type="RefSeq" id="WP_089908949.1">
    <property type="nucleotide sequence ID" value="NZ_FOBB01000002.1"/>
</dbReference>
<name>A0A1H7PTK3_9BACT</name>
<dbReference type="Pfam" id="PF12094">
    <property type="entry name" value="DUF3570"/>
    <property type="match status" value="1"/>
</dbReference>
<dbReference type="Proteomes" id="UP000198984">
    <property type="component" value="Unassembled WGS sequence"/>
</dbReference>
<gene>
    <name evidence="2" type="ORF">SAMN04488505_102170</name>
</gene>
<evidence type="ECO:0000313" key="2">
    <source>
        <dbReference type="EMBL" id="SEL39103.1"/>
    </source>
</evidence>
<feature type="chain" id="PRO_5011497152" description="DUF3570 domain-containing protein" evidence="1">
    <location>
        <begin position="21"/>
        <end position="397"/>
    </location>
</feature>
<dbReference type="InterPro" id="IPR021953">
    <property type="entry name" value="DUF3570"/>
</dbReference>
<accession>A0A1H7PTK3</accession>
<dbReference type="STRING" id="573321.SAMN04488505_102170"/>
<proteinExistence type="predicted"/>
<dbReference type="EMBL" id="FOBB01000002">
    <property type="protein sequence ID" value="SEL39103.1"/>
    <property type="molecule type" value="Genomic_DNA"/>
</dbReference>
<dbReference type="AlphaFoldDB" id="A0A1H7PTK3"/>
<dbReference type="OrthoDB" id="5450709at2"/>
<evidence type="ECO:0000313" key="3">
    <source>
        <dbReference type="Proteomes" id="UP000198984"/>
    </source>
</evidence>
<protein>
    <recommendedName>
        <fullName evidence="4">DUF3570 domain-containing protein</fullName>
    </recommendedName>
</protein>
<evidence type="ECO:0000256" key="1">
    <source>
        <dbReference type="SAM" id="SignalP"/>
    </source>
</evidence>
<organism evidence="2 3">
    <name type="scientific">Chitinophaga rupis</name>
    <dbReference type="NCBI Taxonomy" id="573321"/>
    <lineage>
        <taxon>Bacteria</taxon>
        <taxon>Pseudomonadati</taxon>
        <taxon>Bacteroidota</taxon>
        <taxon>Chitinophagia</taxon>
        <taxon>Chitinophagales</taxon>
        <taxon>Chitinophagaceae</taxon>
        <taxon>Chitinophaga</taxon>
    </lineage>
</organism>
<keyword evidence="1" id="KW-0732">Signal</keyword>
<evidence type="ECO:0008006" key="4">
    <source>
        <dbReference type="Google" id="ProtNLM"/>
    </source>
</evidence>
<sequence length="397" mass="44700">MKRISLTVLGLYVGMLAAFSQSDTDSTQYKRRKLTLEEANLISSYYHQDGNNAAVTGGIGSERLTDLSNSFELRLSKLDKKDRKHTFDIELGIDHYSSASSDKIDPKTVSSASSADTRLYPSLNWSVENKKGTTLGAGLSLSSEFDYKSIGINAMVAQKTRDKSGEFSLKLQAYLDQLKLILPVELRTGSNPEDEKDYPTASRNSFSASLSYSQIINQQLQVAFLTDVVYQHGYLGLPFHRIYFNDGSEGVENLPANRFKIPVGLRASYFAGDHLVLRGYYRYYHDSWGLDAHTASIEASVKLTPFFSVTPFYRYYTQNGVTYFAPFQAHDPGQEYYTSNYDLSAFHSHFFGAGFRVIPPHGVFGISHFNMLEVRYGRYEKSNSMQANIVSLNIRIK</sequence>